<accession>A0A7X0NHA2</accession>
<evidence type="ECO:0000256" key="5">
    <source>
        <dbReference type="ARBA" id="ARBA00023316"/>
    </source>
</evidence>
<dbReference type="GO" id="GO:0008745">
    <property type="term" value="F:N-acetylmuramoyl-L-alanine amidase activity"/>
    <property type="evidence" value="ECO:0007669"/>
    <property type="project" value="UniProtKB-EC"/>
</dbReference>
<dbReference type="Proteomes" id="UP000537141">
    <property type="component" value="Unassembled WGS sequence"/>
</dbReference>
<gene>
    <name evidence="7" type="ORF">HNQ55_001944</name>
</gene>
<evidence type="ECO:0000313" key="7">
    <source>
        <dbReference type="EMBL" id="MBB6543423.1"/>
    </source>
</evidence>
<reference evidence="7 8" key="1">
    <citation type="submission" date="2020-08" db="EMBL/GenBank/DDBJ databases">
        <title>Genomic Encyclopedia of Type Strains, Phase IV (KMG-IV): sequencing the most valuable type-strain genomes for metagenomic binning, comparative biology and taxonomic classification.</title>
        <authorList>
            <person name="Goeker M."/>
        </authorList>
    </citation>
    <scope>NUCLEOTIDE SEQUENCE [LARGE SCALE GENOMIC DNA]</scope>
    <source>
        <strain evidence="7 8">DSM 26287</strain>
    </source>
</reference>
<dbReference type="InterPro" id="IPR018392">
    <property type="entry name" value="LysM"/>
</dbReference>
<evidence type="ECO:0000256" key="1">
    <source>
        <dbReference type="ARBA" id="ARBA00001561"/>
    </source>
</evidence>
<comment type="catalytic activity">
    <reaction evidence="1">
        <text>Hydrolyzes the link between N-acetylmuramoyl residues and L-amino acid residues in certain cell-wall glycopeptides.</text>
        <dbReference type="EC" id="3.5.1.28"/>
    </reaction>
</comment>
<dbReference type="Gene3D" id="2.60.40.3500">
    <property type="match status" value="1"/>
</dbReference>
<keyword evidence="5" id="KW-0961">Cell wall biogenesis/degradation</keyword>
<dbReference type="Pfam" id="PF11741">
    <property type="entry name" value="AMIN"/>
    <property type="match status" value="1"/>
</dbReference>
<dbReference type="Gene3D" id="3.10.350.10">
    <property type="entry name" value="LysM domain"/>
    <property type="match status" value="1"/>
</dbReference>
<dbReference type="Pfam" id="PF01476">
    <property type="entry name" value="LysM"/>
    <property type="match status" value="1"/>
</dbReference>
<evidence type="ECO:0000313" key="8">
    <source>
        <dbReference type="Proteomes" id="UP000537141"/>
    </source>
</evidence>
<dbReference type="SUPFAM" id="SSF53187">
    <property type="entry name" value="Zn-dependent exopeptidases"/>
    <property type="match status" value="1"/>
</dbReference>
<dbReference type="PANTHER" id="PTHR30404:SF6">
    <property type="entry name" value="N-ACETYLMURAMOYL-L-ALANINE AMIDASE AMIB"/>
    <property type="match status" value="1"/>
</dbReference>
<organism evidence="7 8">
    <name type="scientific">Thalassotalea piscium</name>
    <dbReference type="NCBI Taxonomy" id="1230533"/>
    <lineage>
        <taxon>Bacteria</taxon>
        <taxon>Pseudomonadati</taxon>
        <taxon>Pseudomonadota</taxon>
        <taxon>Gammaproteobacteria</taxon>
        <taxon>Alteromonadales</taxon>
        <taxon>Colwelliaceae</taxon>
        <taxon>Thalassotalea</taxon>
    </lineage>
</organism>
<dbReference type="InterPro" id="IPR050695">
    <property type="entry name" value="N-acetylmuramoyl_amidase_3"/>
</dbReference>
<comment type="similarity">
    <text evidence="2">Belongs to the N-acetylmuramoyl-L-alanine amidase 3 family.</text>
</comment>
<keyword evidence="8" id="KW-1185">Reference proteome</keyword>
<name>A0A7X0NHA2_9GAMM</name>
<dbReference type="SMART" id="SM00257">
    <property type="entry name" value="LysM"/>
    <property type="match status" value="1"/>
</dbReference>
<dbReference type="InterPro" id="IPR021731">
    <property type="entry name" value="AMIN_dom"/>
</dbReference>
<feature type="domain" description="LysM" evidence="6">
    <location>
        <begin position="394"/>
        <end position="437"/>
    </location>
</feature>
<sequence>MNSAVTIRTFIIFLLTFWVFAPFVNAASNTIDGIRVWPAPENTRIVFDLKATPDFTYFSLNNPQRLVIDFKSTLNLVQLENLAKNDTRIKRIRTSTPKEKGGMRLVLELAENFNLTVFPLAPAGQYGNRLVVDLFDKQRKESIVATKKLNDKRDVVVAVVAGHGGDDPGSIGASGSYEKHITLNIAKKLARLINRQTGLKAVMIRTGDYYVNHDRKVELARKNSADLLVSIHADAFTSSQPSGASVLVQSTRRADSEFTRWISNREKESELLGGAGEVIKHTKDDNLAITLFDMKKEYTMASSYEFAEHVIKQMKKVTKLHKKRPERLSLAVLKSGDIPSVLIETGFISNPQEEKRLNNSAHQQKLAKAIFTAVNHYFESNPPEGSLLASMRLKQHKVARGESLSVVAQRYNVSVGQLKSVNNLTSSVVRIGQTLKIPRTDYN</sequence>
<dbReference type="AlphaFoldDB" id="A0A7X0NHA2"/>
<dbReference type="InterPro" id="IPR036779">
    <property type="entry name" value="LysM_dom_sf"/>
</dbReference>
<evidence type="ECO:0000256" key="2">
    <source>
        <dbReference type="ARBA" id="ARBA00010860"/>
    </source>
</evidence>
<dbReference type="SUPFAM" id="SSF54106">
    <property type="entry name" value="LysM domain"/>
    <property type="match status" value="1"/>
</dbReference>
<dbReference type="GO" id="GO:0009253">
    <property type="term" value="P:peptidoglycan catabolic process"/>
    <property type="evidence" value="ECO:0007669"/>
    <property type="project" value="InterPro"/>
</dbReference>
<evidence type="ECO:0000256" key="4">
    <source>
        <dbReference type="ARBA" id="ARBA00022801"/>
    </source>
</evidence>
<proteinExistence type="inferred from homology"/>
<dbReference type="GO" id="GO:0071555">
    <property type="term" value="P:cell wall organization"/>
    <property type="evidence" value="ECO:0007669"/>
    <property type="project" value="UniProtKB-KW"/>
</dbReference>
<evidence type="ECO:0000259" key="6">
    <source>
        <dbReference type="PROSITE" id="PS51782"/>
    </source>
</evidence>
<dbReference type="PANTHER" id="PTHR30404">
    <property type="entry name" value="N-ACETYLMURAMOYL-L-ALANINE AMIDASE"/>
    <property type="match status" value="1"/>
</dbReference>
<dbReference type="InterPro" id="IPR002508">
    <property type="entry name" value="MurNAc-LAA_cat"/>
</dbReference>
<dbReference type="CDD" id="cd00118">
    <property type="entry name" value="LysM"/>
    <property type="match status" value="1"/>
</dbReference>
<dbReference type="Gene3D" id="3.40.630.40">
    <property type="entry name" value="Zn-dependent exopeptidases"/>
    <property type="match status" value="1"/>
</dbReference>
<dbReference type="Pfam" id="PF01520">
    <property type="entry name" value="Amidase_3"/>
    <property type="match status" value="1"/>
</dbReference>
<dbReference type="GO" id="GO:0030288">
    <property type="term" value="C:outer membrane-bounded periplasmic space"/>
    <property type="evidence" value="ECO:0007669"/>
    <property type="project" value="TreeGrafter"/>
</dbReference>
<dbReference type="EMBL" id="JACHHU010000014">
    <property type="protein sequence ID" value="MBB6543423.1"/>
    <property type="molecule type" value="Genomic_DNA"/>
</dbReference>
<dbReference type="EC" id="3.5.1.28" evidence="3"/>
<comment type="caution">
    <text evidence="7">The sequence shown here is derived from an EMBL/GenBank/DDBJ whole genome shotgun (WGS) entry which is preliminary data.</text>
</comment>
<evidence type="ECO:0000256" key="3">
    <source>
        <dbReference type="ARBA" id="ARBA00011901"/>
    </source>
</evidence>
<dbReference type="PROSITE" id="PS51782">
    <property type="entry name" value="LYSM"/>
    <property type="match status" value="1"/>
</dbReference>
<keyword evidence="4 7" id="KW-0378">Hydrolase</keyword>
<protein>
    <recommendedName>
        <fullName evidence="3">N-acetylmuramoyl-L-alanine amidase</fullName>
        <ecNumber evidence="3">3.5.1.28</ecNumber>
    </recommendedName>
</protein>
<dbReference type="SMART" id="SM00646">
    <property type="entry name" value="Ami_3"/>
    <property type="match status" value="1"/>
</dbReference>
<dbReference type="RefSeq" id="WP_184424214.1">
    <property type="nucleotide sequence ID" value="NZ_AP027362.1"/>
</dbReference>
<dbReference type="CDD" id="cd02696">
    <property type="entry name" value="MurNAc-LAA"/>
    <property type="match status" value="1"/>
</dbReference>